<dbReference type="Proteomes" id="UP000321926">
    <property type="component" value="Unassembled WGS sequence"/>
</dbReference>
<organism evidence="3 4">
    <name type="scientific">Pontibacter qinzhouensis</name>
    <dbReference type="NCBI Taxonomy" id="2603253"/>
    <lineage>
        <taxon>Bacteria</taxon>
        <taxon>Pseudomonadati</taxon>
        <taxon>Bacteroidota</taxon>
        <taxon>Cytophagia</taxon>
        <taxon>Cytophagales</taxon>
        <taxon>Hymenobacteraceae</taxon>
        <taxon>Pontibacter</taxon>
    </lineage>
</organism>
<evidence type="ECO:0000313" key="4">
    <source>
        <dbReference type="Proteomes" id="UP000321926"/>
    </source>
</evidence>
<dbReference type="PROSITE" id="PS50093">
    <property type="entry name" value="PKD"/>
    <property type="match status" value="1"/>
</dbReference>
<dbReference type="SUPFAM" id="SSF56988">
    <property type="entry name" value="Anthrax protective antigen"/>
    <property type="match status" value="2"/>
</dbReference>
<name>A0A5C8KFG8_9BACT</name>
<dbReference type="NCBIfam" id="TIGR04183">
    <property type="entry name" value="Por_Secre_tail"/>
    <property type="match status" value="1"/>
</dbReference>
<evidence type="ECO:0000259" key="1">
    <source>
        <dbReference type="PROSITE" id="PS50093"/>
    </source>
</evidence>
<dbReference type="Pfam" id="PF18962">
    <property type="entry name" value="Por_Secre_tail"/>
    <property type="match status" value="1"/>
</dbReference>
<feature type="domain" description="PKD" evidence="1">
    <location>
        <begin position="558"/>
        <end position="642"/>
    </location>
</feature>
<dbReference type="InterPro" id="IPR000601">
    <property type="entry name" value="PKD_dom"/>
</dbReference>
<dbReference type="InterPro" id="IPR011041">
    <property type="entry name" value="Quinoprot_gluc/sorb_DH_b-prop"/>
</dbReference>
<protein>
    <submittedName>
        <fullName evidence="3">PKD domain-containing protein</fullName>
    </submittedName>
</protein>
<feature type="domain" description="PA14" evidence="2">
    <location>
        <begin position="1010"/>
        <end position="1163"/>
    </location>
</feature>
<dbReference type="Gene3D" id="2.60.120.1560">
    <property type="match status" value="2"/>
</dbReference>
<dbReference type="SMART" id="SM00089">
    <property type="entry name" value="PKD"/>
    <property type="match status" value="1"/>
</dbReference>
<comment type="caution">
    <text evidence="3">The sequence shown here is derived from an EMBL/GenBank/DDBJ whole genome shotgun (WGS) entry which is preliminary data.</text>
</comment>
<dbReference type="SUPFAM" id="SSF50952">
    <property type="entry name" value="Soluble quinoprotein glucose dehydrogenase"/>
    <property type="match status" value="1"/>
</dbReference>
<evidence type="ECO:0000313" key="3">
    <source>
        <dbReference type="EMBL" id="TXK52616.1"/>
    </source>
</evidence>
<dbReference type="Gene3D" id="2.120.10.30">
    <property type="entry name" value="TolB, C-terminal domain"/>
    <property type="match status" value="1"/>
</dbReference>
<dbReference type="InterPro" id="IPR026444">
    <property type="entry name" value="Secre_tail"/>
</dbReference>
<dbReference type="InterPro" id="IPR022409">
    <property type="entry name" value="PKD/Chitinase_dom"/>
</dbReference>
<dbReference type="Pfam" id="PF17957">
    <property type="entry name" value="Big_7"/>
    <property type="match status" value="1"/>
</dbReference>
<dbReference type="EMBL" id="VRTY01000002">
    <property type="protein sequence ID" value="TXK52616.1"/>
    <property type="molecule type" value="Genomic_DNA"/>
</dbReference>
<reference evidence="3 4" key="1">
    <citation type="submission" date="2019-08" db="EMBL/GenBank/DDBJ databases">
        <authorList>
            <person name="Shi S."/>
        </authorList>
    </citation>
    <scope>NUCLEOTIDE SEQUENCE [LARGE SCALE GENOMIC DNA]</scope>
    <source>
        <strain evidence="3 4">GY10130</strain>
    </source>
</reference>
<dbReference type="PANTHER" id="PTHR19328:SF13">
    <property type="entry name" value="HIPL1 PROTEIN"/>
    <property type="match status" value="1"/>
</dbReference>
<dbReference type="PANTHER" id="PTHR19328">
    <property type="entry name" value="HEDGEHOG-INTERACTING PROTEIN"/>
    <property type="match status" value="1"/>
</dbReference>
<dbReference type="InterPro" id="IPR037524">
    <property type="entry name" value="PA14/GLEYA"/>
</dbReference>
<dbReference type="InterPro" id="IPR013783">
    <property type="entry name" value="Ig-like_fold"/>
</dbReference>
<gene>
    <name evidence="3" type="ORF">FVR03_00740</name>
</gene>
<dbReference type="PROSITE" id="PS51820">
    <property type="entry name" value="PA14"/>
    <property type="match status" value="2"/>
</dbReference>
<evidence type="ECO:0000259" key="2">
    <source>
        <dbReference type="PROSITE" id="PS51820"/>
    </source>
</evidence>
<dbReference type="AlphaFoldDB" id="A0A5C8KFG8"/>
<dbReference type="OrthoDB" id="9770043at2"/>
<dbReference type="Pfam" id="PF07691">
    <property type="entry name" value="PA14"/>
    <property type="match status" value="2"/>
</dbReference>
<dbReference type="InterPro" id="IPR011042">
    <property type="entry name" value="6-blade_b-propeller_TolB-like"/>
</dbReference>
<dbReference type="InterPro" id="IPR035986">
    <property type="entry name" value="PKD_dom_sf"/>
</dbReference>
<dbReference type="Gene3D" id="2.60.40.10">
    <property type="entry name" value="Immunoglobulins"/>
    <property type="match status" value="2"/>
</dbReference>
<dbReference type="InterPro" id="IPR011658">
    <property type="entry name" value="PA14_dom"/>
</dbReference>
<dbReference type="InterPro" id="IPR012938">
    <property type="entry name" value="Glc/Sorbosone_DH"/>
</dbReference>
<keyword evidence="4" id="KW-1185">Reference proteome</keyword>
<dbReference type="Pfam" id="PF18911">
    <property type="entry name" value="PKD_4"/>
    <property type="match status" value="1"/>
</dbReference>
<dbReference type="Pfam" id="PF07995">
    <property type="entry name" value="GSDH"/>
    <property type="match status" value="1"/>
</dbReference>
<sequence>MVTFTSFSDSRIGKYCPVLPEVKNFYSWFFLLLTSCCLLLPAAPGLGQPTGFVSEKIGTNWNAAVGLAFSKDGNRMYVWEKAGKVWIIENGQKLPTPLLDISEEVGDWRDHGMLGFALDPNFESNGYYYVLYVVDRHHLLHFGKSTYSSSANEYSNATIGRLARYTARSGDNRKTTDMTSRKLLIGETISQGIPILYLGHGVGSLVFGEDGSLLVSVGDAASAGYVDTGYDPLNPNDTYIPQAIKDGIITEKDNIGAYRAQQVECINGKILRLDPATGNGLPSNPFFNSSAPRSAASRVWALGLRNPFRFTVRPGSGSSSFPGVLYIGDVGWHVWEEVSVATKSGLNFGWPIYEGLEPHEWYYHKQVPNKHAAPNPLYGQGSCTQQYLYYGNMLVQPKRTLAPYFGNPCDYSKPLPGTYKLFVHTRPAFEWKHENRGGGSRAGTFSGEDAAVALIGSSASPVSGPQFSGSSATGGIWYTGNDFPAQYQNTYFFGDYAAGWIRNSTFDAANQAKSISNFKDKDAFVVALATNPVTGGLYYINYATEVIRVSYKAGNLPPSAVAAADKLSGGSPLTVKFSSSGSADPEGQALKYEWNFGDGTPVTTETNPSHTFSSSTVKSFTVTLKVTDAGGLSATASLTIALNNTAPVVTITSPAKGTLYPLTEQKVYTLTATVTDKEHSGTQLQYNWQTILHHNQHTHPEPIDNKPSTTTTISPIGCDGETYFYRIVLTVKDAAGLSGSDYVDLYPDCGGNVYKAVAITAPTEGQTFSAGASIALKVTFNDLSRAWAKVVYYQNGNRITETTTSPFGSTWKDVPGGNYSLSAKATDALGHEVEATAVRISVTGGPNNSGSITREYWANAHGSTVATIPLSNTPTSVTELPSFEAPAYTGDNYGQRVRGYITAPATGGYTFWLAADDVAELWLSTSEDPARKTRIALVERWTGQNEWGKYPGQQSGKVMLEAGKRYYIEALHKEQGGGDNLSVGWQLPAGTMERPVPGNRLASYLKPPIYEYGKITREYWANAHGSTVATIPLGNTPTSVTELPSFETPAYAGDNYGQRVRGYITAPATGGYTFWLAADDVAELWLSTSEDPARKTRIALVERWTGQNEWGKYPGQQSGKVTLEAGKRYYIEALHKEQGGGDNLSVGWQLPAGTMERPVPGNRLSPFKGTSQFVSSNLIVSEATLAETTLIYPNPFSDQITISLPDSAGEIEHLMLYDLAGRVVFQNTGKITFTNSEVTLTLNSAKLGSGFYILRLQMENRKANVFKVQKL</sequence>
<dbReference type="CDD" id="cd00146">
    <property type="entry name" value="PKD"/>
    <property type="match status" value="1"/>
</dbReference>
<feature type="domain" description="PA14" evidence="2">
    <location>
        <begin position="847"/>
        <end position="1000"/>
    </location>
</feature>
<accession>A0A5C8KFG8</accession>
<proteinExistence type="predicted"/>
<dbReference type="SUPFAM" id="SSF49299">
    <property type="entry name" value="PKD domain"/>
    <property type="match status" value="1"/>
</dbReference>
<dbReference type="SMART" id="SM00758">
    <property type="entry name" value="PA14"/>
    <property type="match status" value="2"/>
</dbReference>